<keyword evidence="2" id="KW-1185">Reference proteome</keyword>
<name>A0A1E4SJ52_9ASCO</name>
<accession>A0A1E4SJ52</accession>
<gene>
    <name evidence="1" type="ORF">CANTADRAFT_259743</name>
</gene>
<organism evidence="1 2">
    <name type="scientific">Suhomyces tanzawaensis NRRL Y-17324</name>
    <dbReference type="NCBI Taxonomy" id="984487"/>
    <lineage>
        <taxon>Eukaryota</taxon>
        <taxon>Fungi</taxon>
        <taxon>Dikarya</taxon>
        <taxon>Ascomycota</taxon>
        <taxon>Saccharomycotina</taxon>
        <taxon>Pichiomycetes</taxon>
        <taxon>Debaryomycetaceae</taxon>
        <taxon>Suhomyces</taxon>
    </lineage>
</organism>
<dbReference type="GeneID" id="30981740"/>
<dbReference type="AlphaFoldDB" id="A0A1E4SJ52"/>
<dbReference type="RefSeq" id="XP_020064589.1">
    <property type="nucleotide sequence ID" value="XM_020207603.1"/>
</dbReference>
<sequence>MIFNTSANGLVVKSNVAIVGPPVRFRVCAFLFASARADLASLSGMIDMPELSYWRRTLEVSPASSSLCIPQLPKKRNSISAPQRLDTTTSRPATHLLPQTSICSLPVSHPPGTSSTRTTILCFPVTFWVFSHHVITPTQTLLVTRKQDNLPPSPQ</sequence>
<reference evidence="2" key="1">
    <citation type="submission" date="2016-05" db="EMBL/GenBank/DDBJ databases">
        <title>Comparative genomics of biotechnologically important yeasts.</title>
        <authorList>
            <consortium name="DOE Joint Genome Institute"/>
            <person name="Riley R."/>
            <person name="Haridas S."/>
            <person name="Wolfe K.H."/>
            <person name="Lopes M.R."/>
            <person name="Hittinger C.T."/>
            <person name="Goker M."/>
            <person name="Salamov A."/>
            <person name="Wisecaver J."/>
            <person name="Long T.M."/>
            <person name="Aerts A.L."/>
            <person name="Barry K."/>
            <person name="Choi C."/>
            <person name="Clum A."/>
            <person name="Coughlan A.Y."/>
            <person name="Deshpande S."/>
            <person name="Douglass A.P."/>
            <person name="Hanson S.J."/>
            <person name="Klenk H.-P."/>
            <person name="Labutti K."/>
            <person name="Lapidus A."/>
            <person name="Lindquist E."/>
            <person name="Lipzen A."/>
            <person name="Meier-Kolthoff J.P."/>
            <person name="Ohm R.A."/>
            <person name="Otillar R.P."/>
            <person name="Pangilinan J."/>
            <person name="Peng Y."/>
            <person name="Rokas A."/>
            <person name="Rosa C.A."/>
            <person name="Scheuner C."/>
            <person name="Sibirny A.A."/>
            <person name="Slot J.C."/>
            <person name="Stielow J.B."/>
            <person name="Sun H."/>
            <person name="Kurtzman C.P."/>
            <person name="Blackwell M."/>
            <person name="Grigoriev I.V."/>
            <person name="Jeffries T.W."/>
        </authorList>
    </citation>
    <scope>NUCLEOTIDE SEQUENCE [LARGE SCALE GENOMIC DNA]</scope>
    <source>
        <strain evidence="2">NRRL Y-17324</strain>
    </source>
</reference>
<protein>
    <submittedName>
        <fullName evidence="1">Uncharacterized protein</fullName>
    </submittedName>
</protein>
<evidence type="ECO:0000313" key="2">
    <source>
        <dbReference type="Proteomes" id="UP000094285"/>
    </source>
</evidence>
<proteinExistence type="predicted"/>
<dbReference type="Proteomes" id="UP000094285">
    <property type="component" value="Unassembled WGS sequence"/>
</dbReference>
<evidence type="ECO:0000313" key="1">
    <source>
        <dbReference type="EMBL" id="ODV79467.1"/>
    </source>
</evidence>
<dbReference type="EMBL" id="KV453912">
    <property type="protein sequence ID" value="ODV79467.1"/>
    <property type="molecule type" value="Genomic_DNA"/>
</dbReference>